<keyword evidence="5" id="KW-1185">Reference proteome</keyword>
<dbReference type="EMBL" id="PVTQ01000021">
    <property type="protein sequence ID" value="PRY84686.1"/>
    <property type="molecule type" value="Genomic_DNA"/>
</dbReference>
<dbReference type="InterPro" id="IPR036597">
    <property type="entry name" value="Fido-like_dom_sf"/>
</dbReference>
<gene>
    <name evidence="4" type="ORF">CLV74_12118</name>
</gene>
<dbReference type="Proteomes" id="UP000238392">
    <property type="component" value="Unassembled WGS sequence"/>
</dbReference>
<organism evidence="4 5">
    <name type="scientific">Donghicola tyrosinivorans</name>
    <dbReference type="NCBI Taxonomy" id="1652492"/>
    <lineage>
        <taxon>Bacteria</taxon>
        <taxon>Pseudomonadati</taxon>
        <taxon>Pseudomonadota</taxon>
        <taxon>Alphaproteobacteria</taxon>
        <taxon>Rhodobacterales</taxon>
        <taxon>Roseobacteraceae</taxon>
        <taxon>Donghicola</taxon>
    </lineage>
</organism>
<dbReference type="SUPFAM" id="SSF140931">
    <property type="entry name" value="Fic-like"/>
    <property type="match status" value="1"/>
</dbReference>
<dbReference type="Gene3D" id="1.10.3290.10">
    <property type="entry name" value="Fido-like domain"/>
    <property type="match status" value="1"/>
</dbReference>
<dbReference type="PANTHER" id="PTHR13504">
    <property type="entry name" value="FIDO DOMAIN-CONTAINING PROTEIN DDB_G0283145"/>
    <property type="match status" value="1"/>
</dbReference>
<evidence type="ECO:0000259" key="3">
    <source>
        <dbReference type="PROSITE" id="PS51459"/>
    </source>
</evidence>
<evidence type="ECO:0000256" key="2">
    <source>
        <dbReference type="PIRSR" id="PIRSR640198-2"/>
    </source>
</evidence>
<dbReference type="AlphaFoldDB" id="A0A2T0WDG2"/>
<dbReference type="RefSeq" id="WP_106268193.1">
    <property type="nucleotide sequence ID" value="NZ_PVTQ01000021.1"/>
</dbReference>
<protein>
    <submittedName>
        <fullName evidence="4">Fic/DOC family protein</fullName>
    </submittedName>
</protein>
<name>A0A2T0WDG2_9RHOB</name>
<evidence type="ECO:0000313" key="4">
    <source>
        <dbReference type="EMBL" id="PRY84686.1"/>
    </source>
</evidence>
<dbReference type="InterPro" id="IPR040198">
    <property type="entry name" value="Fido_containing"/>
</dbReference>
<accession>A0A2T0WDG2</accession>
<comment type="caution">
    <text evidence="4">The sequence shown here is derived from an EMBL/GenBank/DDBJ whole genome shotgun (WGS) entry which is preliminary data.</text>
</comment>
<feature type="binding site" evidence="2">
    <location>
        <begin position="344"/>
        <end position="351"/>
    </location>
    <ligand>
        <name>ATP</name>
        <dbReference type="ChEBI" id="CHEBI:30616"/>
    </ligand>
</feature>
<feature type="domain" description="Fido" evidence="3">
    <location>
        <begin position="252"/>
        <end position="409"/>
    </location>
</feature>
<evidence type="ECO:0000313" key="5">
    <source>
        <dbReference type="Proteomes" id="UP000238392"/>
    </source>
</evidence>
<proteinExistence type="predicted"/>
<evidence type="ECO:0000256" key="1">
    <source>
        <dbReference type="PIRSR" id="PIRSR640198-1"/>
    </source>
</evidence>
<keyword evidence="2" id="KW-0067">ATP-binding</keyword>
<dbReference type="PANTHER" id="PTHR13504:SF38">
    <property type="entry name" value="FIDO DOMAIN-CONTAINING PROTEIN"/>
    <property type="match status" value="1"/>
</dbReference>
<dbReference type="InterPro" id="IPR003812">
    <property type="entry name" value="Fido"/>
</dbReference>
<feature type="active site" evidence="1">
    <location>
        <position position="340"/>
    </location>
</feature>
<dbReference type="PROSITE" id="PS51459">
    <property type="entry name" value="FIDO"/>
    <property type="match status" value="1"/>
</dbReference>
<reference evidence="4 5" key="1">
    <citation type="submission" date="2018-03" db="EMBL/GenBank/DDBJ databases">
        <title>Genomic Encyclopedia of Archaeal and Bacterial Type Strains, Phase II (KMG-II): from individual species to whole genera.</title>
        <authorList>
            <person name="Goeker M."/>
        </authorList>
    </citation>
    <scope>NUCLEOTIDE SEQUENCE [LARGE SCALE GENOMIC DNA]</scope>
    <source>
        <strain evidence="4 5">DSM 100212</strain>
    </source>
</reference>
<keyword evidence="2" id="KW-0547">Nucleotide-binding</keyword>
<dbReference type="Pfam" id="PF02661">
    <property type="entry name" value="Fic"/>
    <property type="match status" value="1"/>
</dbReference>
<dbReference type="OrthoDB" id="9813719at2"/>
<sequence>MDARDHHRFSDAVSVFREMRLPEPAVPSGYAALIEAYDLRVPHPLTMCAIGSRHKVFEAEGWRIYTPRHAPAATLEGHLTFALKYEGLDLAVLKRLFQAVEPSDLEAMIAAKPTSAYMRRIWFLYEWLLGRALDLPDAKSATYADIVDTKMQWAGKGTTSTRHRVRNNLPGTPDFCPMVRRSDTLDQFVQMKLDAQAQAIIGKISGSLLARTAAFLLLKDSKSSYAIEGEAPPHDRIQRWGKAIGEAGKYPLNETEFLRLQQIVLGKDNRFIKMGFRKDGGFVGEHEQDTRMPLPDHISARPNDLPDLIRGMIAFDQDHAPDLDPVIAATILAFGFIYIHPFEDGNGRIHRYLIHHTLSARGFNPPGLAFPVSSAILDRILDYRAVLESYSKRALPHIDWRPTAKMNVEVLNDTGDFYRFFDATPQAEFLFQCVERTITHDLPEEADFLRRYDLFRSRIEAHVDMPASMIDLLFNFLKQNNGQLSKRARRAEFAMLTDVEAEDFAAIYQEVFQGDQP</sequence>
<dbReference type="GO" id="GO:0005524">
    <property type="term" value="F:ATP binding"/>
    <property type="evidence" value="ECO:0007669"/>
    <property type="project" value="UniProtKB-KW"/>
</dbReference>